<accession>A0A0B7JHA1</accession>
<sequence length="159" mass="17867">MAKLKMGGFELINNSETTPASPAGKVGMLALVWPALVWVCLLPFRVPGCYYLSMFSLVSPTLRWSYSLGKLGGAYLGRAANRKTAWKYLPRMKVLTVRSHSAARIFYAACRRRSISMGFKQTACILRRGRSRHRVLEFWPGPSAFQFFVSLNAELVATR</sequence>
<dbReference type="AlphaFoldDB" id="A0A0B7JHA1"/>
<protein>
    <submittedName>
        <fullName evidence="1">Uncharacterized protein</fullName>
    </submittedName>
</protein>
<reference evidence="1" key="1">
    <citation type="submission" date="2015-01" db="EMBL/GenBank/DDBJ databases">
        <authorList>
            <person name="Durling Mikael"/>
        </authorList>
    </citation>
    <scope>NUCLEOTIDE SEQUENCE</scope>
</reference>
<proteinExistence type="predicted"/>
<organism evidence="1">
    <name type="scientific">Bionectria ochroleuca</name>
    <name type="common">Gliocladium roseum</name>
    <dbReference type="NCBI Taxonomy" id="29856"/>
    <lineage>
        <taxon>Eukaryota</taxon>
        <taxon>Fungi</taxon>
        <taxon>Dikarya</taxon>
        <taxon>Ascomycota</taxon>
        <taxon>Pezizomycotina</taxon>
        <taxon>Sordariomycetes</taxon>
        <taxon>Hypocreomycetidae</taxon>
        <taxon>Hypocreales</taxon>
        <taxon>Bionectriaceae</taxon>
        <taxon>Clonostachys</taxon>
    </lineage>
</organism>
<evidence type="ECO:0000313" key="1">
    <source>
        <dbReference type="EMBL" id="CEO44014.1"/>
    </source>
</evidence>
<gene>
    <name evidence="1" type="ORF">BN869_000000069_1</name>
</gene>
<dbReference type="EMBL" id="CDPU01000001">
    <property type="protein sequence ID" value="CEO44014.1"/>
    <property type="molecule type" value="Genomic_DNA"/>
</dbReference>
<name>A0A0B7JHA1_BIOOC</name>